<evidence type="ECO:0000313" key="2">
    <source>
        <dbReference type="EMBL" id="MFB2618865.1"/>
    </source>
</evidence>
<organism evidence="2 3">
    <name type="scientific">Shewanella mangrovisoli</name>
    <dbReference type="NCBI Taxonomy" id="2864211"/>
    <lineage>
        <taxon>Bacteria</taxon>
        <taxon>Pseudomonadati</taxon>
        <taxon>Pseudomonadota</taxon>
        <taxon>Gammaproteobacteria</taxon>
        <taxon>Alteromonadales</taxon>
        <taxon>Shewanellaceae</taxon>
        <taxon>Shewanella</taxon>
    </lineage>
</organism>
<sequence>MKACMWGIVVLTIFLSCKALACNTLPEELISAVRQNKIILVGELHGTVEGPKHFFDIVCNTVGTFPDLTIGLELSPVEGISLNDIESFNKWLSLDTEWKGPHDGRTSQAKYQLISNLIRLKSKYPKISILLFNRVVEQRDLAMANVVADAYHGQKMVIYSGSAHSRLTKGAPWDENWEPMGYFLKKKLPINFYSILLVFNGGTAWNWQDTIGVHPLDTVIEPSVYNTKVLDETAPFNIIWNVGAGTASLPQFPDTK</sequence>
<keyword evidence="1" id="KW-0732">Signal</keyword>
<evidence type="ECO:0008006" key="4">
    <source>
        <dbReference type="Google" id="ProtNLM"/>
    </source>
</evidence>
<protein>
    <recommendedName>
        <fullName evidence="4">Haem-binding uptake Tiki superfamily ChaN domain-containing protein</fullName>
    </recommendedName>
</protein>
<dbReference type="EMBL" id="JBHFGU010000001">
    <property type="protein sequence ID" value="MFB2618865.1"/>
    <property type="molecule type" value="Genomic_DNA"/>
</dbReference>
<dbReference type="PROSITE" id="PS51257">
    <property type="entry name" value="PROKAR_LIPOPROTEIN"/>
    <property type="match status" value="1"/>
</dbReference>
<proteinExistence type="predicted"/>
<evidence type="ECO:0000256" key="1">
    <source>
        <dbReference type="SAM" id="SignalP"/>
    </source>
</evidence>
<keyword evidence="3" id="KW-1185">Reference proteome</keyword>
<comment type="caution">
    <text evidence="2">The sequence shown here is derived from an EMBL/GenBank/DDBJ whole genome shotgun (WGS) entry which is preliminary data.</text>
</comment>
<evidence type="ECO:0000313" key="3">
    <source>
        <dbReference type="Proteomes" id="UP001576708"/>
    </source>
</evidence>
<reference evidence="2 3" key="1">
    <citation type="submission" date="2024-09" db="EMBL/GenBank/DDBJ databases">
        <authorList>
            <person name="Zhang Y."/>
        </authorList>
    </citation>
    <scope>NUCLEOTIDE SEQUENCE [LARGE SCALE GENOMIC DNA]</scope>
    <source>
        <strain evidence="2 3">ZJ318</strain>
    </source>
</reference>
<accession>A0ABV4VEZ7</accession>
<feature type="chain" id="PRO_5047223357" description="Haem-binding uptake Tiki superfamily ChaN domain-containing protein" evidence="1">
    <location>
        <begin position="22"/>
        <end position="256"/>
    </location>
</feature>
<feature type="signal peptide" evidence="1">
    <location>
        <begin position="1"/>
        <end position="21"/>
    </location>
</feature>
<dbReference type="Proteomes" id="UP001576708">
    <property type="component" value="Unassembled WGS sequence"/>
</dbReference>
<name>A0ABV4VEZ7_9GAMM</name>
<dbReference type="RefSeq" id="WP_342200772.1">
    <property type="nucleotide sequence ID" value="NZ_JBCATE010000001.1"/>
</dbReference>
<dbReference type="SUPFAM" id="SSF159501">
    <property type="entry name" value="EreA/ChaN-like"/>
    <property type="match status" value="2"/>
</dbReference>
<gene>
    <name evidence="2" type="ORF">ACE02W_03435</name>
</gene>